<dbReference type="Proteomes" id="UP000663879">
    <property type="component" value="Unassembled WGS sequence"/>
</dbReference>
<proteinExistence type="predicted"/>
<sequence length="210" mass="24221">LGISPSEDVIIEDYYIPATNQYVLVINKVAWYAVRILIETDARFEDKNKYEALKISFRIMEPEQIIEIKVSEHLTLEGAKEKCDQIEKEFSSIVSELPNVLKHTPRITCLKIKKGKTALENPDDYFLPGDHIQVSRNKRVIQISDPENESSKERACVNEADWSKFHCGDTDFRIIIPQGQYDVGNKNCQHFASRCQFGDGFNFFTGVDWR</sequence>
<dbReference type="AlphaFoldDB" id="A0A814N7M5"/>
<reference evidence="1" key="1">
    <citation type="submission" date="2021-02" db="EMBL/GenBank/DDBJ databases">
        <authorList>
            <person name="Nowell W R."/>
        </authorList>
    </citation>
    <scope>NUCLEOTIDE SEQUENCE</scope>
    <source>
        <strain evidence="1">Ploen Becks lab</strain>
    </source>
</reference>
<evidence type="ECO:0000313" key="1">
    <source>
        <dbReference type="EMBL" id="CAF1088441.1"/>
    </source>
</evidence>
<organism evidence="1 2">
    <name type="scientific">Brachionus calyciflorus</name>
    <dbReference type="NCBI Taxonomy" id="104777"/>
    <lineage>
        <taxon>Eukaryota</taxon>
        <taxon>Metazoa</taxon>
        <taxon>Spiralia</taxon>
        <taxon>Gnathifera</taxon>
        <taxon>Rotifera</taxon>
        <taxon>Eurotatoria</taxon>
        <taxon>Monogononta</taxon>
        <taxon>Pseudotrocha</taxon>
        <taxon>Ploima</taxon>
        <taxon>Brachionidae</taxon>
        <taxon>Brachionus</taxon>
    </lineage>
</organism>
<protein>
    <submittedName>
        <fullName evidence="1">Uncharacterized protein</fullName>
    </submittedName>
</protein>
<accession>A0A814N7M5</accession>
<feature type="non-terminal residue" evidence="1">
    <location>
        <position position="1"/>
    </location>
</feature>
<comment type="caution">
    <text evidence="1">The sequence shown here is derived from an EMBL/GenBank/DDBJ whole genome shotgun (WGS) entry which is preliminary data.</text>
</comment>
<gene>
    <name evidence="1" type="ORF">OXX778_LOCUS20543</name>
</gene>
<keyword evidence="2" id="KW-1185">Reference proteome</keyword>
<name>A0A814N7M5_9BILA</name>
<dbReference type="EMBL" id="CAJNOC010006915">
    <property type="protein sequence ID" value="CAF1088441.1"/>
    <property type="molecule type" value="Genomic_DNA"/>
</dbReference>
<dbReference type="OrthoDB" id="421951at2759"/>
<evidence type="ECO:0000313" key="2">
    <source>
        <dbReference type="Proteomes" id="UP000663879"/>
    </source>
</evidence>